<evidence type="ECO:0000313" key="2">
    <source>
        <dbReference type="Proteomes" id="UP001195483"/>
    </source>
</evidence>
<gene>
    <name evidence="1" type="ORF">CHS0354_030735</name>
</gene>
<dbReference type="AlphaFoldDB" id="A0AAE0SLL5"/>
<dbReference type="Proteomes" id="UP001195483">
    <property type="component" value="Unassembled WGS sequence"/>
</dbReference>
<name>A0AAE0SLL5_9BIVA</name>
<proteinExistence type="predicted"/>
<keyword evidence="2" id="KW-1185">Reference proteome</keyword>
<reference evidence="1" key="1">
    <citation type="journal article" date="2021" name="Genome Biol. Evol.">
        <title>A High-Quality Reference Genome for a Parasitic Bivalve with Doubly Uniparental Inheritance (Bivalvia: Unionida).</title>
        <authorList>
            <person name="Smith C.H."/>
        </authorList>
    </citation>
    <scope>NUCLEOTIDE SEQUENCE</scope>
    <source>
        <strain evidence="1">CHS0354</strain>
    </source>
</reference>
<sequence>MLKQLCLLICAGHFSPYMDLLMEVVSCVALFAFLRCGEFTGSTGKFDTALHLYLQDVSVAEDHFISSKTDPFRRGITLHYYRTDNSVSSGVLTSK</sequence>
<feature type="non-terminal residue" evidence="1">
    <location>
        <position position="95"/>
    </location>
</feature>
<evidence type="ECO:0000313" key="1">
    <source>
        <dbReference type="EMBL" id="KAK3594189.1"/>
    </source>
</evidence>
<reference evidence="1" key="2">
    <citation type="journal article" date="2021" name="Genome Biol. Evol.">
        <title>Developing a high-quality reference genome for a parasitic bivalve with doubly uniparental inheritance (Bivalvia: Unionida).</title>
        <authorList>
            <person name="Smith C.H."/>
        </authorList>
    </citation>
    <scope>NUCLEOTIDE SEQUENCE</scope>
    <source>
        <strain evidence="1">CHS0354</strain>
        <tissue evidence="1">Mantle</tissue>
    </source>
</reference>
<dbReference type="EMBL" id="JAEAOA010001830">
    <property type="protein sequence ID" value="KAK3594189.1"/>
    <property type="molecule type" value="Genomic_DNA"/>
</dbReference>
<reference evidence="1" key="3">
    <citation type="submission" date="2023-05" db="EMBL/GenBank/DDBJ databases">
        <authorList>
            <person name="Smith C.H."/>
        </authorList>
    </citation>
    <scope>NUCLEOTIDE SEQUENCE</scope>
    <source>
        <strain evidence="1">CHS0354</strain>
        <tissue evidence="1">Mantle</tissue>
    </source>
</reference>
<accession>A0AAE0SLL5</accession>
<comment type="caution">
    <text evidence="1">The sequence shown here is derived from an EMBL/GenBank/DDBJ whole genome shotgun (WGS) entry which is preliminary data.</text>
</comment>
<organism evidence="1 2">
    <name type="scientific">Potamilus streckersoni</name>
    <dbReference type="NCBI Taxonomy" id="2493646"/>
    <lineage>
        <taxon>Eukaryota</taxon>
        <taxon>Metazoa</taxon>
        <taxon>Spiralia</taxon>
        <taxon>Lophotrochozoa</taxon>
        <taxon>Mollusca</taxon>
        <taxon>Bivalvia</taxon>
        <taxon>Autobranchia</taxon>
        <taxon>Heteroconchia</taxon>
        <taxon>Palaeoheterodonta</taxon>
        <taxon>Unionida</taxon>
        <taxon>Unionoidea</taxon>
        <taxon>Unionidae</taxon>
        <taxon>Ambleminae</taxon>
        <taxon>Lampsilini</taxon>
        <taxon>Potamilus</taxon>
    </lineage>
</organism>
<protein>
    <submittedName>
        <fullName evidence="1">Uncharacterized protein</fullName>
    </submittedName>
</protein>